<reference evidence="2 3" key="1">
    <citation type="submission" date="2024-01" db="EMBL/GenBank/DDBJ databases">
        <title>The genomes of 5 underutilized Papilionoideae crops provide insights into root nodulation and disease resistanc.</title>
        <authorList>
            <person name="Jiang F."/>
        </authorList>
    </citation>
    <scope>NUCLEOTIDE SEQUENCE [LARGE SCALE GENOMIC DNA]</scope>
    <source>
        <strain evidence="2">LVBAO_FW01</strain>
        <tissue evidence="2">Leaves</tissue>
    </source>
</reference>
<sequence>MFLRLAPGSLHYSKVRTDISPSKKSNGQRQVARMCLVTLKQGMDILCLLPSLYFPFMPNPHRIESNDTMSKTGEFSRRSGKADRRNSGRSESAPEDPEIKEWQVWPKRGPIGQAAYGLIIEGWPLRRARRCRPCQEQRKGEWNKEDGDRVEGKEESSPSMTMMTTKVDIMMERIRCWRVTPAIVPSYKREEITMHGDSRCGRRKERPTMHTYARVWRFFVGS</sequence>
<protein>
    <submittedName>
        <fullName evidence="2">Uncharacterized protein</fullName>
    </submittedName>
</protein>
<dbReference type="Proteomes" id="UP001367508">
    <property type="component" value="Unassembled WGS sequence"/>
</dbReference>
<dbReference type="AlphaFoldDB" id="A0AAN9KS14"/>
<name>A0AAN9KS14_CANGL</name>
<comment type="caution">
    <text evidence="2">The sequence shown here is derived from an EMBL/GenBank/DDBJ whole genome shotgun (WGS) entry which is preliminary data.</text>
</comment>
<dbReference type="EMBL" id="JAYMYQ010000007">
    <property type="protein sequence ID" value="KAK7321223.1"/>
    <property type="molecule type" value="Genomic_DNA"/>
</dbReference>
<keyword evidence="3" id="KW-1185">Reference proteome</keyword>
<feature type="compositionally biased region" description="Basic and acidic residues" evidence="1">
    <location>
        <begin position="74"/>
        <end position="88"/>
    </location>
</feature>
<evidence type="ECO:0000256" key="1">
    <source>
        <dbReference type="SAM" id="MobiDB-lite"/>
    </source>
</evidence>
<feature type="region of interest" description="Disordered" evidence="1">
    <location>
        <begin position="63"/>
        <end position="100"/>
    </location>
</feature>
<gene>
    <name evidence="2" type="ORF">VNO77_31642</name>
</gene>
<feature type="region of interest" description="Disordered" evidence="1">
    <location>
        <begin position="135"/>
        <end position="159"/>
    </location>
</feature>
<feature type="compositionally biased region" description="Basic and acidic residues" evidence="1">
    <location>
        <begin position="135"/>
        <end position="156"/>
    </location>
</feature>
<proteinExistence type="predicted"/>
<organism evidence="2 3">
    <name type="scientific">Canavalia gladiata</name>
    <name type="common">Sword bean</name>
    <name type="synonym">Dolichos gladiatus</name>
    <dbReference type="NCBI Taxonomy" id="3824"/>
    <lineage>
        <taxon>Eukaryota</taxon>
        <taxon>Viridiplantae</taxon>
        <taxon>Streptophyta</taxon>
        <taxon>Embryophyta</taxon>
        <taxon>Tracheophyta</taxon>
        <taxon>Spermatophyta</taxon>
        <taxon>Magnoliopsida</taxon>
        <taxon>eudicotyledons</taxon>
        <taxon>Gunneridae</taxon>
        <taxon>Pentapetalae</taxon>
        <taxon>rosids</taxon>
        <taxon>fabids</taxon>
        <taxon>Fabales</taxon>
        <taxon>Fabaceae</taxon>
        <taxon>Papilionoideae</taxon>
        <taxon>50 kb inversion clade</taxon>
        <taxon>NPAAA clade</taxon>
        <taxon>indigoferoid/millettioid clade</taxon>
        <taxon>Phaseoleae</taxon>
        <taxon>Canavalia</taxon>
    </lineage>
</organism>
<evidence type="ECO:0000313" key="2">
    <source>
        <dbReference type="EMBL" id="KAK7321223.1"/>
    </source>
</evidence>
<accession>A0AAN9KS14</accession>
<evidence type="ECO:0000313" key="3">
    <source>
        <dbReference type="Proteomes" id="UP001367508"/>
    </source>
</evidence>